<sequence length="601" mass="66472">MSAPPALDTQAFAQLAHDGFAQTLEAIPHSKTLLIDPALAGPLGLVSDSASLRQHGVDKMFWLEDAGARSVAAPTQHIVYLCRPHIKWMRTIETHIRSDEASGAIDHSYSIAFVPHRTEPCLHYLRTHDILRHVSILDYGLEFSVLRHDLLSLDDEDAWARPVLYGDQTSVFHAAQALMTMQRMYGAFPRILGKGDLAIRVCDLLVRQRREHLAAGEDPALSTHSAKIDALVIIDRAVDLVTPLSLQLTYQGLIDEVVGIKHGFVEVDSSWIDAQKGGSSAKRRYRLDGGNDELFDTIRDANFAAVGEKLHHTARTISKDYEGRHSAQTVGEIRAFVGQLGGLQSRHASLRLHTFLTERLLAESTTERFSHALEIQQNIVAGIQPTQQLQAIEELMLTEAPPLLVLRLACLASIVSGLKAKWLDTFRREFVQTYGFRHFGLLMALEKTGILVATQKTRASRLGDVRRSLQLLDDTVDERNPTNISYVFSGYAPLSVRLVQTMCQRESLSKKNKTRAIDGWDGADEAVVNLPGATFDVPQEATRTPLDDAPTTVVFFFGGVTYAELAALRLLSRQGPRRYLVATTSLVSGNTLLSQLGEPIV</sequence>
<dbReference type="Gene3D" id="3.90.830.10">
    <property type="entry name" value="Syntaxin Binding Protein 1, Chain A, domain 2"/>
    <property type="match status" value="1"/>
</dbReference>
<evidence type="ECO:0000313" key="2">
    <source>
        <dbReference type="EMBL" id="WFD36088.1"/>
    </source>
</evidence>
<dbReference type="EMBL" id="CP119880">
    <property type="protein sequence ID" value="WFD36088.1"/>
    <property type="molecule type" value="Genomic_DNA"/>
</dbReference>
<gene>
    <name evidence="2" type="primary">VPS33</name>
    <name evidence="2" type="ORF">MCUN1_002959</name>
</gene>
<dbReference type="InterPro" id="IPR043155">
    <property type="entry name" value="VPS33_dom3b"/>
</dbReference>
<name>A0AAF0J7C0_9BASI</name>
<dbReference type="Proteomes" id="UP001219933">
    <property type="component" value="Chromosome 4"/>
</dbReference>
<dbReference type="InterPro" id="IPR036045">
    <property type="entry name" value="Sec1-like_sf"/>
</dbReference>
<dbReference type="Pfam" id="PF00995">
    <property type="entry name" value="Sec1"/>
    <property type="match status" value="1"/>
</dbReference>
<dbReference type="GO" id="GO:0016192">
    <property type="term" value="P:vesicle-mediated transport"/>
    <property type="evidence" value="ECO:0007669"/>
    <property type="project" value="InterPro"/>
</dbReference>
<evidence type="ECO:0000313" key="3">
    <source>
        <dbReference type="Proteomes" id="UP001219933"/>
    </source>
</evidence>
<comment type="similarity">
    <text evidence="1">Belongs to the STXBP/unc-18/SEC1 family.</text>
</comment>
<protein>
    <submittedName>
        <fullName evidence="2">Vacuolar protein-sorting-associated protein 33</fullName>
    </submittedName>
</protein>
<dbReference type="SUPFAM" id="SSF56815">
    <property type="entry name" value="Sec1/munc18-like (SM) proteins"/>
    <property type="match status" value="1"/>
</dbReference>
<reference evidence="2" key="1">
    <citation type="submission" date="2023-03" db="EMBL/GenBank/DDBJ databases">
        <title>Mating type loci evolution in Malassezia.</title>
        <authorList>
            <person name="Coelho M.A."/>
        </authorList>
    </citation>
    <scope>NUCLEOTIDE SEQUENCE</scope>
    <source>
        <strain evidence="2">CBS 11721</strain>
    </source>
</reference>
<dbReference type="AlphaFoldDB" id="A0AAF0J7C0"/>
<proteinExistence type="inferred from homology"/>
<dbReference type="Gene3D" id="3.40.50.1910">
    <property type="match status" value="1"/>
</dbReference>
<dbReference type="InterPro" id="IPR027482">
    <property type="entry name" value="Sec1-like_dom2"/>
</dbReference>
<evidence type="ECO:0000256" key="1">
    <source>
        <dbReference type="ARBA" id="ARBA00009884"/>
    </source>
</evidence>
<organism evidence="2 3">
    <name type="scientific">Malassezia cuniculi</name>
    <dbReference type="NCBI Taxonomy" id="948313"/>
    <lineage>
        <taxon>Eukaryota</taxon>
        <taxon>Fungi</taxon>
        <taxon>Dikarya</taxon>
        <taxon>Basidiomycota</taxon>
        <taxon>Ustilaginomycotina</taxon>
        <taxon>Malasseziomycetes</taxon>
        <taxon>Malasseziales</taxon>
        <taxon>Malasseziaceae</taxon>
        <taxon>Malassezia</taxon>
    </lineage>
</organism>
<dbReference type="Gene3D" id="3.40.50.2060">
    <property type="match status" value="1"/>
</dbReference>
<keyword evidence="3" id="KW-1185">Reference proteome</keyword>
<dbReference type="InterPro" id="IPR043127">
    <property type="entry name" value="Sec-1-like_dom3a"/>
</dbReference>
<dbReference type="InterPro" id="IPR043154">
    <property type="entry name" value="Sec-1-like_dom1"/>
</dbReference>
<dbReference type="Gene3D" id="1.25.40.850">
    <property type="match status" value="1"/>
</dbReference>
<dbReference type="PANTHER" id="PTHR11679">
    <property type="entry name" value="VESICLE PROTEIN SORTING-ASSOCIATED"/>
    <property type="match status" value="1"/>
</dbReference>
<dbReference type="InterPro" id="IPR001619">
    <property type="entry name" value="Sec1-like"/>
</dbReference>
<accession>A0AAF0J7C0</accession>